<keyword evidence="1" id="KW-0732">Signal</keyword>
<comment type="caution">
    <text evidence="2">The sequence shown here is derived from an EMBL/GenBank/DDBJ whole genome shotgun (WGS) entry which is preliminary data.</text>
</comment>
<keyword evidence="3" id="KW-1185">Reference proteome</keyword>
<dbReference type="RefSeq" id="WP_344220829.1">
    <property type="nucleotide sequence ID" value="NZ_BAAAOS010000054.1"/>
</dbReference>
<feature type="signal peptide" evidence="1">
    <location>
        <begin position="1"/>
        <end position="35"/>
    </location>
</feature>
<dbReference type="Proteomes" id="UP001500393">
    <property type="component" value="Unassembled WGS sequence"/>
</dbReference>
<evidence type="ECO:0000313" key="2">
    <source>
        <dbReference type="EMBL" id="GAA1604120.1"/>
    </source>
</evidence>
<sequence length="334" mass="36151">MTNLPPVSRRTLLRGTAGAGLGLAAGVPLAGTANAAPGGFPDYAYTRVAFTKANLRYNPTGELIFPSVRGTVGRISNALGRFYLYYAPHDAPGGLCLASSNSLGGPYTEYPNNPIIGRTWSPHYNVSHVSSPHALWNDDVNELWMYFHGENTTTRLARSTNGINFTYDKVVLSTSMLPAGTTETSYARVFRHDLPSRGARYVMVFMINTTANRRSIGWGWSPEGRNWTFSQTPLITPQEVGARDIGAPTVAKRNGSTYVIYHTNVEAGGSMRITEVGNNFDRRNHLGVFHRPLAGAPDNGRCAAPAFGSDGGVEYMIYEAGTRLQGSIAIARAV</sequence>
<dbReference type="InterPro" id="IPR023296">
    <property type="entry name" value="Glyco_hydro_beta-prop_sf"/>
</dbReference>
<dbReference type="Gene3D" id="2.115.10.20">
    <property type="entry name" value="Glycosyl hydrolase domain, family 43"/>
    <property type="match status" value="2"/>
</dbReference>
<name>A0ABP4Q8G7_9ACTN</name>
<organism evidence="2 3">
    <name type="scientific">Kribbella sancticallisti</name>
    <dbReference type="NCBI Taxonomy" id="460087"/>
    <lineage>
        <taxon>Bacteria</taxon>
        <taxon>Bacillati</taxon>
        <taxon>Actinomycetota</taxon>
        <taxon>Actinomycetes</taxon>
        <taxon>Propionibacteriales</taxon>
        <taxon>Kribbellaceae</taxon>
        <taxon>Kribbella</taxon>
    </lineage>
</organism>
<proteinExistence type="predicted"/>
<feature type="chain" id="PRO_5046338819" evidence="1">
    <location>
        <begin position="36"/>
        <end position="334"/>
    </location>
</feature>
<evidence type="ECO:0000313" key="3">
    <source>
        <dbReference type="Proteomes" id="UP001500393"/>
    </source>
</evidence>
<dbReference type="EMBL" id="BAAAOS010000054">
    <property type="protein sequence ID" value="GAA1604120.1"/>
    <property type="molecule type" value="Genomic_DNA"/>
</dbReference>
<protein>
    <submittedName>
        <fullName evidence="2">Twin-arginine translocation signal domain-containing protein</fullName>
    </submittedName>
</protein>
<gene>
    <name evidence="2" type="ORF">GCM10009789_67640</name>
</gene>
<evidence type="ECO:0000256" key="1">
    <source>
        <dbReference type="SAM" id="SignalP"/>
    </source>
</evidence>
<dbReference type="InterPro" id="IPR006311">
    <property type="entry name" value="TAT_signal"/>
</dbReference>
<reference evidence="3" key="1">
    <citation type="journal article" date="2019" name="Int. J. Syst. Evol. Microbiol.">
        <title>The Global Catalogue of Microorganisms (GCM) 10K type strain sequencing project: providing services to taxonomists for standard genome sequencing and annotation.</title>
        <authorList>
            <consortium name="The Broad Institute Genomics Platform"/>
            <consortium name="The Broad Institute Genome Sequencing Center for Infectious Disease"/>
            <person name="Wu L."/>
            <person name="Ma J."/>
        </authorList>
    </citation>
    <scope>NUCLEOTIDE SEQUENCE [LARGE SCALE GENOMIC DNA]</scope>
    <source>
        <strain evidence="3">JCM 14969</strain>
    </source>
</reference>
<dbReference type="PROSITE" id="PS51318">
    <property type="entry name" value="TAT"/>
    <property type="match status" value="1"/>
</dbReference>
<accession>A0ABP4Q8G7</accession>
<dbReference type="SUPFAM" id="SSF75005">
    <property type="entry name" value="Arabinanase/levansucrase/invertase"/>
    <property type="match status" value="1"/>
</dbReference>